<dbReference type="SUPFAM" id="SSF54862">
    <property type="entry name" value="4Fe-4S ferredoxins"/>
    <property type="match status" value="1"/>
</dbReference>
<dbReference type="GO" id="GO:0046872">
    <property type="term" value="F:metal ion binding"/>
    <property type="evidence" value="ECO:0007669"/>
    <property type="project" value="UniProtKB-KW"/>
</dbReference>
<keyword evidence="2" id="KW-0004">4Fe-4S</keyword>
<proteinExistence type="predicted"/>
<dbReference type="STRING" id="877455.Metbo_0468"/>
<keyword evidence="5" id="KW-0249">Electron transport</keyword>
<evidence type="ECO:0000313" key="9">
    <source>
        <dbReference type="EMBL" id="ADZ08720.1"/>
    </source>
</evidence>
<dbReference type="GO" id="GO:0051539">
    <property type="term" value="F:4 iron, 4 sulfur cluster binding"/>
    <property type="evidence" value="ECO:0007669"/>
    <property type="project" value="UniProtKB-KW"/>
</dbReference>
<keyword evidence="6" id="KW-0408">Iron</keyword>
<evidence type="ECO:0000256" key="4">
    <source>
        <dbReference type="ARBA" id="ARBA00022737"/>
    </source>
</evidence>
<dbReference type="PROSITE" id="PS51379">
    <property type="entry name" value="4FE4S_FER_2"/>
    <property type="match status" value="2"/>
</dbReference>
<keyword evidence="10" id="KW-1185">Reference proteome</keyword>
<sequence length="156" mass="17596">MKTLMVVDPRMCTECKDCVTACKEEHGVSRVKKTSTVPLFCMHCHPDKAPCARICPTNAIKEEDGVLMVDEDACILCRLCMISCPVGMMVMDLEKKSTQKCTLCFEKEDRILPACVEACKDNVLKVFSVEDLEDLKDDTTFADIIEEAMKIYQEKI</sequence>
<keyword evidence="4" id="KW-0677">Repeat</keyword>
<feature type="domain" description="4Fe-4S ferredoxin-type" evidence="8">
    <location>
        <begin position="3"/>
        <end position="33"/>
    </location>
</feature>
<dbReference type="EMBL" id="CP002551">
    <property type="protein sequence ID" value="ADZ08720.1"/>
    <property type="molecule type" value="Genomic_DNA"/>
</dbReference>
<dbReference type="AlphaFoldDB" id="F0T9H2"/>
<dbReference type="InterPro" id="IPR017896">
    <property type="entry name" value="4Fe4S_Fe-S-bd"/>
</dbReference>
<dbReference type="PANTHER" id="PTHR43177:SF5">
    <property type="entry name" value="ANAEROBIC DIMETHYL SULFOXIDE REDUCTASE CHAIN B-RELATED"/>
    <property type="match status" value="1"/>
</dbReference>
<organism evidence="9 10">
    <name type="scientific">Methanobacterium lacus (strain AL-21)</name>
    <dbReference type="NCBI Taxonomy" id="877455"/>
    <lineage>
        <taxon>Archaea</taxon>
        <taxon>Methanobacteriati</taxon>
        <taxon>Methanobacteriota</taxon>
        <taxon>Methanomada group</taxon>
        <taxon>Methanobacteria</taxon>
        <taxon>Methanobacteriales</taxon>
        <taxon>Methanobacteriaceae</taxon>
        <taxon>Methanobacterium</taxon>
    </lineage>
</organism>
<dbReference type="GeneID" id="10276906"/>
<reference evidence="9 10" key="2">
    <citation type="journal article" date="2014" name="Int. J. Syst. Evol. Microbiol.">
        <title>Methanobacterium paludis sp. nov. and a novel strain of Methanobacterium lacus isolated from northern peatlands.</title>
        <authorList>
            <person name="Cadillo-Quiroz H."/>
            <person name="Brauer S.L."/>
            <person name="Goodson N."/>
            <person name="Yavitt J.B."/>
            <person name="Zinder S.H."/>
        </authorList>
    </citation>
    <scope>NUCLEOTIDE SEQUENCE [LARGE SCALE GENOMIC DNA]</scope>
    <source>
        <strain evidence="9 10">AL-21</strain>
    </source>
</reference>
<evidence type="ECO:0000313" key="10">
    <source>
        <dbReference type="Proteomes" id="UP000007490"/>
    </source>
</evidence>
<keyword evidence="3" id="KW-0479">Metal-binding</keyword>
<evidence type="ECO:0000259" key="8">
    <source>
        <dbReference type="PROSITE" id="PS51379"/>
    </source>
</evidence>
<dbReference type="InterPro" id="IPR050954">
    <property type="entry name" value="ET_IronSulfur_Cluster-Binding"/>
</dbReference>
<evidence type="ECO:0000256" key="1">
    <source>
        <dbReference type="ARBA" id="ARBA00022448"/>
    </source>
</evidence>
<dbReference type="PROSITE" id="PS00198">
    <property type="entry name" value="4FE4S_FER_1"/>
    <property type="match status" value="1"/>
</dbReference>
<protein>
    <submittedName>
        <fullName evidence="9">4Fe-4S ferredoxin iron-sulfur binding domain-containing protein</fullName>
    </submittedName>
</protein>
<dbReference type="RefSeq" id="WP_013644071.1">
    <property type="nucleotide sequence ID" value="NC_015216.1"/>
</dbReference>
<keyword evidence="1" id="KW-0813">Transport</keyword>
<evidence type="ECO:0000256" key="5">
    <source>
        <dbReference type="ARBA" id="ARBA00022982"/>
    </source>
</evidence>
<dbReference type="InterPro" id="IPR017900">
    <property type="entry name" value="4Fe4S_Fe_S_CS"/>
</dbReference>
<evidence type="ECO:0000256" key="3">
    <source>
        <dbReference type="ARBA" id="ARBA00022723"/>
    </source>
</evidence>
<evidence type="ECO:0000256" key="6">
    <source>
        <dbReference type="ARBA" id="ARBA00023004"/>
    </source>
</evidence>
<dbReference type="OrthoDB" id="2837at2157"/>
<dbReference type="PANTHER" id="PTHR43177">
    <property type="entry name" value="PROTEIN NRFC"/>
    <property type="match status" value="1"/>
</dbReference>
<dbReference type="Gene3D" id="3.30.70.20">
    <property type="match status" value="2"/>
</dbReference>
<dbReference type="Pfam" id="PF13247">
    <property type="entry name" value="Fer4_11"/>
    <property type="match status" value="1"/>
</dbReference>
<dbReference type="KEGG" id="mel:Metbo_0468"/>
<dbReference type="Proteomes" id="UP000007490">
    <property type="component" value="Chromosome"/>
</dbReference>
<evidence type="ECO:0000256" key="7">
    <source>
        <dbReference type="ARBA" id="ARBA00023014"/>
    </source>
</evidence>
<dbReference type="HOGENOM" id="CLU_043374_3_2_2"/>
<evidence type="ECO:0000256" key="2">
    <source>
        <dbReference type="ARBA" id="ARBA00022485"/>
    </source>
</evidence>
<dbReference type="GO" id="GO:0016491">
    <property type="term" value="F:oxidoreductase activity"/>
    <property type="evidence" value="ECO:0007669"/>
    <property type="project" value="UniProtKB-ARBA"/>
</dbReference>
<dbReference type="eggNOG" id="arCOG01502">
    <property type="taxonomic scope" value="Archaea"/>
</dbReference>
<keyword evidence="7" id="KW-0411">Iron-sulfur</keyword>
<name>F0T9H2_METLA</name>
<gene>
    <name evidence="9" type="ordered locus">Metbo_0468</name>
</gene>
<accession>F0T9H2</accession>
<feature type="domain" description="4Fe-4S ferredoxin-type" evidence="8">
    <location>
        <begin position="65"/>
        <end position="94"/>
    </location>
</feature>
<reference evidence="10" key="1">
    <citation type="submission" date="2011-02" db="EMBL/GenBank/DDBJ databases">
        <title>Complete sequence of Methanobacterium sp. AL-21.</title>
        <authorList>
            <consortium name="US DOE Joint Genome Institute"/>
            <person name="Lucas S."/>
            <person name="Copeland A."/>
            <person name="Lapidus A."/>
            <person name="Cheng J.-F."/>
            <person name="Goodwin L."/>
            <person name="Pitluck S."/>
            <person name="Chertkov O."/>
            <person name="Detter J.C."/>
            <person name="Han C."/>
            <person name="Tapia R."/>
            <person name="Land M."/>
            <person name="Hauser L."/>
            <person name="Kyrpides N."/>
            <person name="Ivanova N."/>
            <person name="Mikhailova N."/>
            <person name="Pagani I."/>
            <person name="Cadillo-Quiroz H."/>
            <person name="Imachi H."/>
            <person name="Zinder S."/>
            <person name="Liu W."/>
            <person name="Woyke T."/>
        </authorList>
    </citation>
    <scope>NUCLEOTIDE SEQUENCE [LARGE SCALE GENOMIC DNA]</scope>
    <source>
        <strain evidence="10">AL-21</strain>
    </source>
</reference>